<evidence type="ECO:0000313" key="2">
    <source>
        <dbReference type="EMBL" id="KAE9408535.1"/>
    </source>
</evidence>
<feature type="compositionally biased region" description="Polar residues" evidence="1">
    <location>
        <begin position="201"/>
        <end position="220"/>
    </location>
</feature>
<dbReference type="EMBL" id="ML769390">
    <property type="protein sequence ID" value="KAE9408535.1"/>
    <property type="molecule type" value="Genomic_DNA"/>
</dbReference>
<feature type="compositionally biased region" description="Polar residues" evidence="1">
    <location>
        <begin position="430"/>
        <end position="446"/>
    </location>
</feature>
<reference evidence="2" key="1">
    <citation type="journal article" date="2019" name="Environ. Microbiol.">
        <title>Fungal ecological strategies reflected in gene transcription - a case study of two litter decomposers.</title>
        <authorList>
            <person name="Barbi F."/>
            <person name="Kohler A."/>
            <person name="Barry K."/>
            <person name="Baskaran P."/>
            <person name="Daum C."/>
            <person name="Fauchery L."/>
            <person name="Ihrmark K."/>
            <person name="Kuo A."/>
            <person name="LaButti K."/>
            <person name="Lipzen A."/>
            <person name="Morin E."/>
            <person name="Grigoriev I.V."/>
            <person name="Henrissat B."/>
            <person name="Lindahl B."/>
            <person name="Martin F."/>
        </authorList>
    </citation>
    <scope>NUCLEOTIDE SEQUENCE</scope>
    <source>
        <strain evidence="2">JB14</strain>
    </source>
</reference>
<feature type="compositionally biased region" description="Basic and acidic residues" evidence="1">
    <location>
        <begin position="467"/>
        <end position="483"/>
    </location>
</feature>
<feature type="region of interest" description="Disordered" evidence="1">
    <location>
        <begin position="558"/>
        <end position="582"/>
    </location>
</feature>
<feature type="compositionally biased region" description="Low complexity" evidence="1">
    <location>
        <begin position="619"/>
        <end position="634"/>
    </location>
</feature>
<feature type="compositionally biased region" description="Basic and acidic residues" evidence="1">
    <location>
        <begin position="393"/>
        <end position="429"/>
    </location>
</feature>
<feature type="region of interest" description="Disordered" evidence="1">
    <location>
        <begin position="201"/>
        <end position="238"/>
    </location>
</feature>
<feature type="region of interest" description="Disordered" evidence="1">
    <location>
        <begin position="337"/>
        <end position="501"/>
    </location>
</feature>
<sequence>MNTIGGSGAEGVTSSILEAPKKRGRKPKTATPNVSAIVQSAKLQKKRVLLSATFSKEGRKPRESKLPTPGHPIWKALPVSPPLIDPSMDNVASNSNVCPRPRQWCSSKEELLTILPELAAPKLMMNCPVPVILIEETDGMSLSESELSNENRTVVNLCMDRDFTCVISDLCSSSELSQSTISATHPTLQLQTLAEKPEVLSTSQSASTTHSVIASFQPRTSAEKPEAPSTSTSKPGRELGSAITVLAPQTSIARISIEDSKDYRFDLVTVMNSHCEPFSSLDVTGRYHRTSVSAAGNGSLTPTTDIPNSNAQHEVSIKYDNGEQSLAATLTLATARNAAEPTSSKHVGGSPSLKTPATTPEKLDSRAMVLEVSSPRPNKQKDLKIKLSLGSEDDNRRSSPRAIRERRFTDGDFERRPVTRSQEKAKQETLQKSNGTHPSTPNNLPTCKSLRIGNLPPLPAPPAKPKTKTDTPHSTKKPVRDLELSGPSTPLTPEDDLPVRNWENMYNPGASVKKYDVQKKKAQDSRDPVGVNSVISDPSFQPGRSLEAGEIPEAMHVVPSPSASTSSQAVGGPSLKQPPTGPQWSLLQVLAAEELFSRTNLQRPRSVPAAPSRKRDINTTPSSSSLSTRCSLSPFLSSTPISSPPSDNAATSSKLNVRSNITDEQSPASNTISFSPGIKAPNAISALILDPSLSPTPSRPRCKRKLAETEESLVPLDTKRSCPSELVDSSITDEKLPALNSINILGPSSSIESPSGSVDSSVLLAPLQTKHGHKRQVIEMSSISLGLPLDDSPASLGLPPDDSPASSVLPPEAANPSHPAEPFDGRVPIQPPPEVQNLINAYVRNTPVLAITSRGVVLAFCGGSIGNLSPEFQYMYMGFFKVLFVKEERIFRPSSGAAVGILVSSDCSFGRVRWRFGLEWISAGEQNLHIPAHLKLDRPWWRDITDWQKSPSGDVIMQCPDSGINLASNFDSRSVSPSTGIPNNLDAESALRFRDQRQADPSYPSRDKPLGPCCPSIVWLALLASNISVSSTKGDIGCARGWYCNSCGKLNRQRFFLRRKCDSSFCKDTLPTDCSVRPLDSMRSIGQQIPLVFPFDIMPKYMDPAISEWDDGMRTLNYPVWNDNIVERMLDDADEQIQSVDHSSPQSGPSDMSVHFQSQAVKQEASENSNLLMEVSSMVPTREAHILQLARASGIPRLAQDIEDIAKKRRVVAKHIFTCNYSKLQREQTELLGSIQESVVLQRMAMDSTPYFSYVAGTVPKNTFASDFINPDVQPIPWKDVPPCIEQARDFMEHLGKAYGDMTPDEPPSLINQLVVLGWTVTGRKKGGHCLRAKGKSIIIMTLGHELGIRITPKSGFPINALRMKKTSTVKAETPQSTASKNAMEARAMDVDTSDPAVVAGESHLFVPSDDVVMAEESSRPASSPSDDVFMTGKTYSTSVPCDVIMTVESCSTSDDAVMAGELLGGGDELMIQGALTDRPPLTIQPDQISPATNGSPFLPVISEAHLHGLIRMPSETPEPVATYEEEIPNDEEEDTDLSKASWLGAVGDDEDTNGADECSPSKRSVMIRKKAAIKEEMQFLLVHGDALLLSGDDFDFAIERKGMGLLLVGSDVLE</sequence>
<dbReference type="Proteomes" id="UP000799118">
    <property type="component" value="Unassembled WGS sequence"/>
</dbReference>
<feature type="region of interest" description="Disordered" evidence="1">
    <location>
        <begin position="1137"/>
        <end position="1160"/>
    </location>
</feature>
<protein>
    <submittedName>
        <fullName evidence="2">Uncharacterized protein</fullName>
    </submittedName>
</protein>
<feature type="region of interest" description="Disordered" evidence="1">
    <location>
        <begin position="52"/>
        <end position="72"/>
    </location>
</feature>
<gene>
    <name evidence="2" type="ORF">BT96DRAFT_913710</name>
</gene>
<feature type="region of interest" description="Disordered" evidence="1">
    <location>
        <begin position="601"/>
        <end position="675"/>
    </location>
</feature>
<feature type="region of interest" description="Disordered" evidence="1">
    <location>
        <begin position="522"/>
        <end position="543"/>
    </location>
</feature>
<feature type="region of interest" description="Disordered" evidence="1">
    <location>
        <begin position="1"/>
        <end position="37"/>
    </location>
</feature>
<feature type="compositionally biased region" description="Basic and acidic residues" evidence="1">
    <location>
        <begin position="56"/>
        <end position="65"/>
    </location>
</feature>
<organism evidence="2 3">
    <name type="scientific">Gymnopus androsaceus JB14</name>
    <dbReference type="NCBI Taxonomy" id="1447944"/>
    <lineage>
        <taxon>Eukaryota</taxon>
        <taxon>Fungi</taxon>
        <taxon>Dikarya</taxon>
        <taxon>Basidiomycota</taxon>
        <taxon>Agaricomycotina</taxon>
        <taxon>Agaricomycetes</taxon>
        <taxon>Agaricomycetidae</taxon>
        <taxon>Agaricales</taxon>
        <taxon>Marasmiineae</taxon>
        <taxon>Omphalotaceae</taxon>
        <taxon>Gymnopus</taxon>
    </lineage>
</organism>
<dbReference type="OrthoDB" id="2678679at2759"/>
<name>A0A6A4IJ19_9AGAR</name>
<keyword evidence="3" id="KW-1185">Reference proteome</keyword>
<evidence type="ECO:0000256" key="1">
    <source>
        <dbReference type="SAM" id="MobiDB-lite"/>
    </source>
</evidence>
<evidence type="ECO:0000313" key="3">
    <source>
        <dbReference type="Proteomes" id="UP000799118"/>
    </source>
</evidence>
<proteinExistence type="predicted"/>
<feature type="region of interest" description="Disordered" evidence="1">
    <location>
        <begin position="792"/>
        <end position="823"/>
    </location>
</feature>
<feature type="compositionally biased region" description="Polar residues" evidence="1">
    <location>
        <begin position="635"/>
        <end position="674"/>
    </location>
</feature>
<accession>A0A6A4IJ19</accession>